<organism evidence="1 2">
    <name type="scientific">Auriscalpium vulgare</name>
    <dbReference type="NCBI Taxonomy" id="40419"/>
    <lineage>
        <taxon>Eukaryota</taxon>
        <taxon>Fungi</taxon>
        <taxon>Dikarya</taxon>
        <taxon>Basidiomycota</taxon>
        <taxon>Agaricomycotina</taxon>
        <taxon>Agaricomycetes</taxon>
        <taxon>Russulales</taxon>
        <taxon>Auriscalpiaceae</taxon>
        <taxon>Auriscalpium</taxon>
    </lineage>
</organism>
<gene>
    <name evidence="1" type="ORF">FA95DRAFT_1583363</name>
</gene>
<evidence type="ECO:0000313" key="1">
    <source>
        <dbReference type="EMBL" id="KAI0045411.1"/>
    </source>
</evidence>
<comment type="caution">
    <text evidence="1">The sequence shown here is derived from an EMBL/GenBank/DDBJ whole genome shotgun (WGS) entry which is preliminary data.</text>
</comment>
<name>A0ACB8RNZ6_9AGAM</name>
<dbReference type="Proteomes" id="UP000814033">
    <property type="component" value="Unassembled WGS sequence"/>
</dbReference>
<dbReference type="EMBL" id="MU275952">
    <property type="protein sequence ID" value="KAI0045411.1"/>
    <property type="molecule type" value="Genomic_DNA"/>
</dbReference>
<evidence type="ECO:0000313" key="2">
    <source>
        <dbReference type="Proteomes" id="UP000814033"/>
    </source>
</evidence>
<protein>
    <submittedName>
        <fullName evidence="1">Uncharacterized protein</fullName>
    </submittedName>
</protein>
<reference evidence="1" key="2">
    <citation type="journal article" date="2022" name="New Phytol.">
        <title>Evolutionary transition to the ectomycorrhizal habit in the genomes of a hyperdiverse lineage of mushroom-forming fungi.</title>
        <authorList>
            <person name="Looney B."/>
            <person name="Miyauchi S."/>
            <person name="Morin E."/>
            <person name="Drula E."/>
            <person name="Courty P.E."/>
            <person name="Kohler A."/>
            <person name="Kuo A."/>
            <person name="LaButti K."/>
            <person name="Pangilinan J."/>
            <person name="Lipzen A."/>
            <person name="Riley R."/>
            <person name="Andreopoulos W."/>
            <person name="He G."/>
            <person name="Johnson J."/>
            <person name="Nolan M."/>
            <person name="Tritt A."/>
            <person name="Barry K.W."/>
            <person name="Grigoriev I.V."/>
            <person name="Nagy L.G."/>
            <person name="Hibbett D."/>
            <person name="Henrissat B."/>
            <person name="Matheny P.B."/>
            <person name="Labbe J."/>
            <person name="Martin F.M."/>
        </authorList>
    </citation>
    <scope>NUCLEOTIDE SEQUENCE</scope>
    <source>
        <strain evidence="1">FP105234-sp</strain>
    </source>
</reference>
<reference evidence="1" key="1">
    <citation type="submission" date="2021-02" db="EMBL/GenBank/DDBJ databases">
        <authorList>
            <consortium name="DOE Joint Genome Institute"/>
            <person name="Ahrendt S."/>
            <person name="Looney B.P."/>
            <person name="Miyauchi S."/>
            <person name="Morin E."/>
            <person name="Drula E."/>
            <person name="Courty P.E."/>
            <person name="Chicoki N."/>
            <person name="Fauchery L."/>
            <person name="Kohler A."/>
            <person name="Kuo A."/>
            <person name="Labutti K."/>
            <person name="Pangilinan J."/>
            <person name="Lipzen A."/>
            <person name="Riley R."/>
            <person name="Andreopoulos W."/>
            <person name="He G."/>
            <person name="Johnson J."/>
            <person name="Barry K.W."/>
            <person name="Grigoriev I.V."/>
            <person name="Nagy L."/>
            <person name="Hibbett D."/>
            <person name="Henrissat B."/>
            <person name="Matheny P.B."/>
            <person name="Labbe J."/>
            <person name="Martin F."/>
        </authorList>
    </citation>
    <scope>NUCLEOTIDE SEQUENCE</scope>
    <source>
        <strain evidence="1">FP105234-sp</strain>
    </source>
</reference>
<sequence>MSSKPRTLVLCFDGTSDEYDDDNTNVVKFYSLLQKDRAQDQLCYYQAGIGTYFQPGVVRPYAHRAAALLDQAFAWYLSAHVLDGYKFLMQNYNSGDKVCLFGFSRGAYTARALAGMLKKVGLLEKDNAEQMTFAYRIYSSTRAVDEALAPGFKKTFCRDVPVEFLGAWDTVASVGLVLARTLPFVSMNSNIKTFRHGLALDEHRVRFIPSLYKGAGNGPEGASEKFFTDAEEVWFVGGHTDVGGGAVKDATPNMLSNVPLRWMVREVTRSKCGIVFDDVEIKALTAGGKPDDLDLLDVTMPIRDELKRFPLWWILEYLPITFLHQDKAGGRVIPPNPTFHTSVKTLLDDPAAKYKPQAQYEKETESFVS</sequence>
<proteinExistence type="predicted"/>
<accession>A0ACB8RNZ6</accession>
<keyword evidence="2" id="KW-1185">Reference proteome</keyword>